<protein>
    <submittedName>
        <fullName evidence="1">Uncharacterized protein</fullName>
    </submittedName>
</protein>
<reference evidence="1" key="2">
    <citation type="submission" date="2021-04" db="EMBL/GenBank/DDBJ databases">
        <authorList>
            <person name="Gilroy R."/>
        </authorList>
    </citation>
    <scope>NUCLEOTIDE SEQUENCE</scope>
    <source>
        <strain evidence="1">378</strain>
    </source>
</reference>
<comment type="caution">
    <text evidence="1">The sequence shown here is derived from an EMBL/GenBank/DDBJ whole genome shotgun (WGS) entry which is preliminary data.</text>
</comment>
<dbReference type="Proteomes" id="UP000733611">
    <property type="component" value="Unassembled WGS sequence"/>
</dbReference>
<dbReference type="AlphaFoldDB" id="A0A948TF71"/>
<name>A0A948TF71_9GAMM</name>
<accession>A0A948TF71</accession>
<gene>
    <name evidence="1" type="ORF">H9847_02725</name>
</gene>
<dbReference type="EMBL" id="JAHLFE010000050">
    <property type="protein sequence ID" value="MBU3843774.1"/>
    <property type="molecule type" value="Genomic_DNA"/>
</dbReference>
<organism evidence="1 2">
    <name type="scientific">Candidatus Anaerobiospirillum pullicola</name>
    <dbReference type="NCBI Taxonomy" id="2838451"/>
    <lineage>
        <taxon>Bacteria</taxon>
        <taxon>Pseudomonadati</taxon>
        <taxon>Pseudomonadota</taxon>
        <taxon>Gammaproteobacteria</taxon>
        <taxon>Aeromonadales</taxon>
        <taxon>Succinivibrionaceae</taxon>
        <taxon>Anaerobiospirillum</taxon>
    </lineage>
</organism>
<proteinExistence type="predicted"/>
<sequence length="48" mass="5366">MTANNSKDDCSLRHDQGLQDFMQRCRVVAFDLELSAHAPFVRVGLADS</sequence>
<reference evidence="1" key="1">
    <citation type="journal article" date="2021" name="PeerJ">
        <title>Extensive microbial diversity within the chicken gut microbiome revealed by metagenomics and culture.</title>
        <authorList>
            <person name="Gilroy R."/>
            <person name="Ravi A."/>
            <person name="Getino M."/>
            <person name="Pursley I."/>
            <person name="Horton D.L."/>
            <person name="Alikhan N.F."/>
            <person name="Baker D."/>
            <person name="Gharbi K."/>
            <person name="Hall N."/>
            <person name="Watson M."/>
            <person name="Adriaenssens E.M."/>
            <person name="Foster-Nyarko E."/>
            <person name="Jarju S."/>
            <person name="Secka A."/>
            <person name="Antonio M."/>
            <person name="Oren A."/>
            <person name="Chaudhuri R.R."/>
            <person name="La Ragione R."/>
            <person name="Hildebrand F."/>
            <person name="Pallen M.J."/>
        </authorList>
    </citation>
    <scope>NUCLEOTIDE SEQUENCE</scope>
    <source>
        <strain evidence="1">378</strain>
    </source>
</reference>
<evidence type="ECO:0000313" key="1">
    <source>
        <dbReference type="EMBL" id="MBU3843774.1"/>
    </source>
</evidence>
<evidence type="ECO:0000313" key="2">
    <source>
        <dbReference type="Proteomes" id="UP000733611"/>
    </source>
</evidence>